<dbReference type="PANTHER" id="PTHR10155:SF9">
    <property type="entry name" value="CYTOKINE-INDUCIBLE SH2-CONTAINING PROTEIN"/>
    <property type="match status" value="1"/>
</dbReference>
<organism evidence="7 8">
    <name type="scientific">Monopterus albus</name>
    <name type="common">Swamp eel</name>
    <dbReference type="NCBI Taxonomy" id="43700"/>
    <lineage>
        <taxon>Eukaryota</taxon>
        <taxon>Metazoa</taxon>
        <taxon>Chordata</taxon>
        <taxon>Craniata</taxon>
        <taxon>Vertebrata</taxon>
        <taxon>Euteleostomi</taxon>
        <taxon>Actinopterygii</taxon>
        <taxon>Neopterygii</taxon>
        <taxon>Teleostei</taxon>
        <taxon>Neoteleostei</taxon>
        <taxon>Acanthomorphata</taxon>
        <taxon>Anabantaria</taxon>
        <taxon>Synbranchiformes</taxon>
        <taxon>Synbranchidae</taxon>
        <taxon>Monopterus</taxon>
    </lineage>
</organism>
<evidence type="ECO:0000313" key="8">
    <source>
        <dbReference type="Proteomes" id="UP000261600"/>
    </source>
</evidence>
<evidence type="ECO:0000259" key="6">
    <source>
        <dbReference type="PROSITE" id="PS50225"/>
    </source>
</evidence>
<keyword evidence="8" id="KW-1185">Reference proteome</keyword>
<evidence type="ECO:0000256" key="2">
    <source>
        <dbReference type="ARBA" id="ARBA00022604"/>
    </source>
</evidence>
<dbReference type="Pfam" id="PF07525">
    <property type="entry name" value="SOCS_box"/>
    <property type="match status" value="1"/>
</dbReference>
<evidence type="ECO:0000256" key="5">
    <source>
        <dbReference type="ARBA" id="ARBA00022999"/>
    </source>
</evidence>
<name>A0A3Q3KDI1_MONAL</name>
<keyword evidence="4" id="KW-0833">Ubl conjugation pathway</keyword>
<dbReference type="Ensembl" id="ENSMALT00000027996.1">
    <property type="protein sequence ID" value="ENSMALP00000027491.1"/>
    <property type="gene ID" value="ENSMALG00000019063.1"/>
</dbReference>
<dbReference type="GO" id="GO:0005942">
    <property type="term" value="C:phosphatidylinositol 3-kinase complex"/>
    <property type="evidence" value="ECO:0007669"/>
    <property type="project" value="TreeGrafter"/>
</dbReference>
<reference evidence="7" key="1">
    <citation type="submission" date="2025-08" db="UniProtKB">
        <authorList>
            <consortium name="Ensembl"/>
        </authorList>
    </citation>
    <scope>IDENTIFICATION</scope>
</reference>
<dbReference type="InterPro" id="IPR036036">
    <property type="entry name" value="SOCS_box-like_dom_sf"/>
</dbReference>
<dbReference type="PANTHER" id="PTHR10155">
    <property type="entry name" value="PHOSPHATIDYLINOSITOL 3-KINASE REGULATORY SUBUNIT"/>
    <property type="match status" value="1"/>
</dbReference>
<evidence type="ECO:0000256" key="3">
    <source>
        <dbReference type="ARBA" id="ARBA00022700"/>
    </source>
</evidence>
<dbReference type="UniPathway" id="UPA00143"/>
<protein>
    <recommendedName>
        <fullName evidence="6">SOCS box domain-containing protein</fullName>
    </recommendedName>
</protein>
<evidence type="ECO:0000313" key="7">
    <source>
        <dbReference type="Ensembl" id="ENSMALP00000027491.1"/>
    </source>
</evidence>
<dbReference type="PROSITE" id="PS50225">
    <property type="entry name" value="SOCS"/>
    <property type="match status" value="1"/>
</dbReference>
<evidence type="ECO:0000256" key="1">
    <source>
        <dbReference type="ARBA" id="ARBA00004906"/>
    </source>
</evidence>
<dbReference type="SMART" id="SM00969">
    <property type="entry name" value="SOCS_box"/>
    <property type="match status" value="1"/>
</dbReference>
<sequence>MVVCTVTTLHNEQRGGSCCPRSSLPWDPAEDLRCITTTFQYLQTSGTPAAQEIRVSFLGRNQTQPKGNSNGYIHQITILIIVFHSKTKPDSVQHSARGNGVPLKLMYPLHKPQAFPSLQHLARLTINRHMKHLDQLPLPQRLLHYLQDYPFHI</sequence>
<accession>A0A3Q3KDI1</accession>
<evidence type="ECO:0000256" key="4">
    <source>
        <dbReference type="ARBA" id="ARBA00022786"/>
    </source>
</evidence>
<dbReference type="GO" id="GO:0046854">
    <property type="term" value="P:phosphatidylinositol phosphate biosynthetic process"/>
    <property type="evidence" value="ECO:0007669"/>
    <property type="project" value="TreeGrafter"/>
</dbReference>
<dbReference type="GO" id="GO:0016567">
    <property type="term" value="P:protein ubiquitination"/>
    <property type="evidence" value="ECO:0007669"/>
    <property type="project" value="UniProtKB-UniPathway"/>
</dbReference>
<dbReference type="GO" id="GO:0035556">
    <property type="term" value="P:intracellular signal transduction"/>
    <property type="evidence" value="ECO:0007669"/>
    <property type="project" value="InterPro"/>
</dbReference>
<dbReference type="GO" id="GO:0009968">
    <property type="term" value="P:negative regulation of signal transduction"/>
    <property type="evidence" value="ECO:0007669"/>
    <property type="project" value="UniProtKB-KW"/>
</dbReference>
<proteinExistence type="predicted"/>
<dbReference type="STRING" id="43700.ENSMALP00000027491"/>
<dbReference type="Gene3D" id="1.10.750.20">
    <property type="entry name" value="SOCS box"/>
    <property type="match status" value="1"/>
</dbReference>
<keyword evidence="2" id="KW-0341">Growth regulation</keyword>
<comment type="pathway">
    <text evidence="1">Protein modification; protein ubiquitination.</text>
</comment>
<dbReference type="SMART" id="SM00253">
    <property type="entry name" value="SOCS"/>
    <property type="match status" value="1"/>
</dbReference>
<dbReference type="Proteomes" id="UP000261600">
    <property type="component" value="Unplaced"/>
</dbReference>
<feature type="domain" description="SOCS box" evidence="6">
    <location>
        <begin position="104"/>
        <end position="152"/>
    </location>
</feature>
<dbReference type="GO" id="GO:0046935">
    <property type="term" value="F:1-phosphatidylinositol-3-kinase regulator activity"/>
    <property type="evidence" value="ECO:0007669"/>
    <property type="project" value="TreeGrafter"/>
</dbReference>
<keyword evidence="5" id="KW-0727">SH2 domain</keyword>
<dbReference type="AlphaFoldDB" id="A0A3Q3KDI1"/>
<dbReference type="SUPFAM" id="SSF158235">
    <property type="entry name" value="SOCS box-like"/>
    <property type="match status" value="1"/>
</dbReference>
<keyword evidence="3" id="KW-0734">Signal transduction inhibitor</keyword>
<dbReference type="FunFam" id="1.10.750.20:FF:000002">
    <property type="entry name" value="Suppressor of cytokine signaling 2"/>
    <property type="match status" value="1"/>
</dbReference>
<reference evidence="7" key="2">
    <citation type="submission" date="2025-09" db="UniProtKB">
        <authorList>
            <consortium name="Ensembl"/>
        </authorList>
    </citation>
    <scope>IDENTIFICATION</scope>
</reference>
<dbReference type="InterPro" id="IPR001496">
    <property type="entry name" value="SOCS_box"/>
</dbReference>